<comment type="catalytic activity">
    <reaction evidence="11">
        <text>N-acetyl-L-methionine + H2O = L-methionine + acetate</text>
        <dbReference type="Rhea" id="RHEA:67440"/>
        <dbReference type="ChEBI" id="CHEBI:15377"/>
        <dbReference type="ChEBI" id="CHEBI:30089"/>
        <dbReference type="ChEBI" id="CHEBI:57844"/>
        <dbReference type="ChEBI" id="CHEBI:71670"/>
    </reaction>
    <physiologicalReaction direction="left-to-right" evidence="11">
        <dbReference type="Rhea" id="RHEA:67441"/>
    </physiologicalReaction>
</comment>
<comment type="catalytic activity">
    <reaction evidence="4">
        <text>N-acetyl-L-isoleucine + H2O = L-isoleucine + acetate</text>
        <dbReference type="Rhea" id="RHEA:81119"/>
        <dbReference type="ChEBI" id="CHEBI:15377"/>
        <dbReference type="ChEBI" id="CHEBI:30089"/>
        <dbReference type="ChEBI" id="CHEBI:58045"/>
        <dbReference type="ChEBI" id="CHEBI:133735"/>
    </reaction>
    <physiologicalReaction direction="left-to-right" evidence="4">
        <dbReference type="Rhea" id="RHEA:81120"/>
    </physiologicalReaction>
</comment>
<dbReference type="GeneTree" id="ENSGT00390000006960"/>
<evidence type="ECO:0000256" key="5">
    <source>
        <dbReference type="ARBA" id="ARBA00047923"/>
    </source>
</evidence>
<dbReference type="GO" id="GO:0016787">
    <property type="term" value="F:hydrolase activity"/>
    <property type="evidence" value="ECO:0007669"/>
    <property type="project" value="UniProtKB-KW"/>
</dbReference>
<protein>
    <recommendedName>
        <fullName evidence="9">N-acetyltaurine hydrolase</fullName>
    </recommendedName>
    <alternativeName>
        <fullName evidence="10">Phosphotriesterase-related protein</fullName>
    </alternativeName>
</protein>
<dbReference type="Pfam" id="PF02126">
    <property type="entry name" value="PTE"/>
    <property type="match status" value="1"/>
</dbReference>
<evidence type="ECO:0000313" key="13">
    <source>
        <dbReference type="Ensembl" id="ENSSTUP00000062626.1"/>
    </source>
</evidence>
<evidence type="ECO:0000256" key="4">
    <source>
        <dbReference type="ARBA" id="ARBA00047442"/>
    </source>
</evidence>
<evidence type="ECO:0000256" key="7">
    <source>
        <dbReference type="ARBA" id="ARBA00048664"/>
    </source>
</evidence>
<keyword evidence="2" id="KW-0479">Metal-binding</keyword>
<name>A0A674AVY4_SALTR</name>
<evidence type="ECO:0000256" key="8">
    <source>
        <dbReference type="ARBA" id="ARBA00049044"/>
    </source>
</evidence>
<keyword evidence="14" id="KW-1185">Reference proteome</keyword>
<dbReference type="InParanoid" id="A0A674AVY4"/>
<keyword evidence="3" id="KW-0378">Hydrolase</keyword>
<evidence type="ECO:0000256" key="9">
    <source>
        <dbReference type="ARBA" id="ARBA00049742"/>
    </source>
</evidence>
<evidence type="ECO:0000256" key="6">
    <source>
        <dbReference type="ARBA" id="ARBA00048249"/>
    </source>
</evidence>
<evidence type="ECO:0000256" key="12">
    <source>
        <dbReference type="PROSITE-ProRule" id="PRU00679"/>
    </source>
</evidence>
<dbReference type="Ensembl" id="ENSSTUT00000066067.1">
    <property type="protein sequence ID" value="ENSSTUP00000062626.1"/>
    <property type="gene ID" value="ENSSTUG00000027131.1"/>
</dbReference>
<comment type="catalytic activity">
    <reaction evidence="5">
        <text>N-acetyl-L-leucine + H2O = L-leucine + acetate</text>
        <dbReference type="Rhea" id="RHEA:81115"/>
        <dbReference type="ChEBI" id="CHEBI:15377"/>
        <dbReference type="ChEBI" id="CHEBI:30089"/>
        <dbReference type="ChEBI" id="CHEBI:57427"/>
        <dbReference type="ChEBI" id="CHEBI:58270"/>
    </reaction>
    <physiologicalReaction direction="left-to-right" evidence="5">
        <dbReference type="Rhea" id="RHEA:81116"/>
    </physiologicalReaction>
</comment>
<dbReference type="SUPFAM" id="SSF51556">
    <property type="entry name" value="Metallo-dependent hydrolases"/>
    <property type="match status" value="1"/>
</dbReference>
<comment type="cofactor">
    <cofactor evidence="1">
        <name>a divalent metal cation</name>
        <dbReference type="ChEBI" id="CHEBI:60240"/>
    </cofactor>
</comment>
<dbReference type="AlphaFoldDB" id="A0A674AVY4"/>
<comment type="similarity">
    <text evidence="12">Belongs to the metallo-dependent hydrolases superfamily. Phosphotriesterase family.</text>
</comment>
<comment type="catalytic activity">
    <reaction evidence="8">
        <text>N-acetyltaurine + H2O = taurine + acetate</text>
        <dbReference type="Rhea" id="RHEA:81107"/>
        <dbReference type="ChEBI" id="CHEBI:15377"/>
        <dbReference type="ChEBI" id="CHEBI:30089"/>
        <dbReference type="ChEBI" id="CHEBI:133737"/>
        <dbReference type="ChEBI" id="CHEBI:507393"/>
    </reaction>
    <physiologicalReaction direction="left-to-right" evidence="8">
        <dbReference type="Rhea" id="RHEA:81108"/>
    </physiologicalReaction>
</comment>
<comment type="caution">
    <text evidence="12">Lacks conserved residue(s) required for the propagation of feature annotation.</text>
</comment>
<dbReference type="Proteomes" id="UP000472277">
    <property type="component" value="Chromosome 21"/>
</dbReference>
<comment type="catalytic activity">
    <reaction evidence="6">
        <text>N-propanoyltaurine + H2O = propanoate + taurine</text>
        <dbReference type="Rhea" id="RHEA:81111"/>
        <dbReference type="ChEBI" id="CHEBI:15377"/>
        <dbReference type="ChEBI" id="CHEBI:17272"/>
        <dbReference type="ChEBI" id="CHEBI:231795"/>
        <dbReference type="ChEBI" id="CHEBI:507393"/>
    </reaction>
    <physiologicalReaction direction="left-to-right" evidence="6">
        <dbReference type="Rhea" id="RHEA:81112"/>
    </physiologicalReaction>
</comment>
<dbReference type="PROSITE" id="PS51347">
    <property type="entry name" value="PHOSPHOTRIESTERASE_2"/>
    <property type="match status" value="1"/>
</dbReference>
<evidence type="ECO:0000313" key="14">
    <source>
        <dbReference type="Proteomes" id="UP000472277"/>
    </source>
</evidence>
<dbReference type="GO" id="GO:0008270">
    <property type="term" value="F:zinc ion binding"/>
    <property type="evidence" value="ECO:0007669"/>
    <property type="project" value="InterPro"/>
</dbReference>
<accession>A0A674AVY4</accession>
<sequence length="235" mass="26612">MTCFPLDVSVQLTDIIVSEVLQGVDGTEIGCSWPIMDSEKKLLQATAHAHIELGCPVILHLGRNPGAGEDISKTVMPHLDRTIFDNGELLEFAKMRNNLEYNLFGTEMLNYVDMPSDSQRVKLVAFLVQEGYEDNIVIAHDIHTKNRLTKYGGQDYSHILKNIVAKMLSRVINQTQVDKALIENSKRWLTFKRRIRIRSPRTEQGCSVGLSLLYQLLNTVKNAFIHLLLLANHQT</sequence>
<comment type="catalytic activity">
    <reaction evidence="7">
        <text>N-acetyl-L-valine + H2O = L-valine + acetate</text>
        <dbReference type="Rhea" id="RHEA:81123"/>
        <dbReference type="ChEBI" id="CHEBI:15377"/>
        <dbReference type="ChEBI" id="CHEBI:30089"/>
        <dbReference type="ChEBI" id="CHEBI:57762"/>
        <dbReference type="ChEBI" id="CHEBI:133716"/>
    </reaction>
    <physiologicalReaction direction="left-to-right" evidence="7">
        <dbReference type="Rhea" id="RHEA:81124"/>
    </physiologicalReaction>
</comment>
<dbReference type="PANTHER" id="PTHR10819:SF3">
    <property type="entry name" value="PHOSPHOTRIESTERASE-RELATED PROTEIN"/>
    <property type="match status" value="1"/>
</dbReference>
<evidence type="ECO:0000256" key="1">
    <source>
        <dbReference type="ARBA" id="ARBA00001968"/>
    </source>
</evidence>
<evidence type="ECO:0000256" key="10">
    <source>
        <dbReference type="ARBA" id="ARBA00049821"/>
    </source>
</evidence>
<evidence type="ECO:0000256" key="3">
    <source>
        <dbReference type="ARBA" id="ARBA00022801"/>
    </source>
</evidence>
<dbReference type="PANTHER" id="PTHR10819">
    <property type="entry name" value="PHOSPHOTRIESTERASE-RELATED"/>
    <property type="match status" value="1"/>
</dbReference>
<evidence type="ECO:0000256" key="11">
    <source>
        <dbReference type="ARBA" id="ARBA00093204"/>
    </source>
</evidence>
<dbReference type="InterPro" id="IPR001559">
    <property type="entry name" value="Phosphotriesterase"/>
</dbReference>
<dbReference type="Gene3D" id="3.20.20.140">
    <property type="entry name" value="Metal-dependent hydrolases"/>
    <property type="match status" value="1"/>
</dbReference>
<reference evidence="13" key="1">
    <citation type="submission" date="2025-08" db="UniProtKB">
        <authorList>
            <consortium name="Ensembl"/>
        </authorList>
    </citation>
    <scope>IDENTIFICATION</scope>
</reference>
<evidence type="ECO:0000256" key="2">
    <source>
        <dbReference type="ARBA" id="ARBA00022723"/>
    </source>
</evidence>
<dbReference type="InterPro" id="IPR032466">
    <property type="entry name" value="Metal_Hydrolase"/>
</dbReference>
<dbReference type="OMA" id="HIDRTFF"/>
<reference evidence="13" key="2">
    <citation type="submission" date="2025-09" db="UniProtKB">
        <authorList>
            <consortium name="Ensembl"/>
        </authorList>
    </citation>
    <scope>IDENTIFICATION</scope>
</reference>
<organism evidence="13 14">
    <name type="scientific">Salmo trutta</name>
    <name type="common">Brown trout</name>
    <dbReference type="NCBI Taxonomy" id="8032"/>
    <lineage>
        <taxon>Eukaryota</taxon>
        <taxon>Metazoa</taxon>
        <taxon>Chordata</taxon>
        <taxon>Craniata</taxon>
        <taxon>Vertebrata</taxon>
        <taxon>Euteleostomi</taxon>
        <taxon>Actinopterygii</taxon>
        <taxon>Neopterygii</taxon>
        <taxon>Teleostei</taxon>
        <taxon>Protacanthopterygii</taxon>
        <taxon>Salmoniformes</taxon>
        <taxon>Salmonidae</taxon>
        <taxon>Salmoninae</taxon>
        <taxon>Salmo</taxon>
    </lineage>
</organism>
<proteinExistence type="inferred from homology"/>
<gene>
    <name evidence="13" type="primary">PTER</name>
</gene>